<dbReference type="Gene3D" id="2.40.280.10">
    <property type="match status" value="1"/>
</dbReference>
<dbReference type="NCBIfam" id="TIGR00086">
    <property type="entry name" value="smpB"/>
    <property type="match status" value="1"/>
</dbReference>
<evidence type="ECO:0000313" key="5">
    <source>
        <dbReference type="EMBL" id="TCV03554.1"/>
    </source>
</evidence>
<dbReference type="GO" id="GO:0070930">
    <property type="term" value="P:trans-translation-dependent protein tagging"/>
    <property type="evidence" value="ECO:0007669"/>
    <property type="project" value="TreeGrafter"/>
</dbReference>
<accession>A0A4R3VID0</accession>
<evidence type="ECO:0000256" key="1">
    <source>
        <dbReference type="ARBA" id="ARBA00022490"/>
    </source>
</evidence>
<evidence type="ECO:0000256" key="2">
    <source>
        <dbReference type="ARBA" id="ARBA00022884"/>
    </source>
</evidence>
<dbReference type="GO" id="GO:0005829">
    <property type="term" value="C:cytosol"/>
    <property type="evidence" value="ECO:0007669"/>
    <property type="project" value="TreeGrafter"/>
</dbReference>
<comment type="subcellular location">
    <subcellularLocation>
        <location evidence="3">Cytoplasm</location>
    </subcellularLocation>
    <text evidence="3">The tmRNA-SmpB complex associates with stalled 70S ribosomes.</text>
</comment>
<proteinExistence type="inferred from homology"/>
<dbReference type="PROSITE" id="PS01317">
    <property type="entry name" value="SSRP"/>
    <property type="match status" value="1"/>
</dbReference>
<comment type="caution">
    <text evidence="5">The sequence shown here is derived from an EMBL/GenBank/DDBJ whole genome shotgun (WGS) entry which is preliminary data.</text>
</comment>
<dbReference type="NCBIfam" id="NF003843">
    <property type="entry name" value="PRK05422.1"/>
    <property type="match status" value="1"/>
</dbReference>
<dbReference type="GO" id="GO:0003723">
    <property type="term" value="F:RNA binding"/>
    <property type="evidence" value="ECO:0007669"/>
    <property type="project" value="UniProtKB-UniRule"/>
</dbReference>
<dbReference type="PANTHER" id="PTHR30308">
    <property type="entry name" value="TMRNA-BINDING COMPONENT OF TRANS-TRANSLATION TAGGING COMPLEX"/>
    <property type="match status" value="1"/>
</dbReference>
<sequence>MSIAENRRARYDYHIEEQFEAGVVLSGWEIKAIRAGQVQLTDGYVMIKDGELFLIGCRINALRSASTHVSPEADRTKKLLMHKAEIKRLVGKVEQRGFTLVPLNLHYKGGRVKADIALAKGKAQHDKRETEKKRDWEREKGQLMRHASTGRKA</sequence>
<name>A0A4R3VID0_ROSSA</name>
<organism evidence="5 6">
    <name type="scientific">Roseateles saccharophilus</name>
    <name type="common">Pseudomonas saccharophila</name>
    <dbReference type="NCBI Taxonomy" id="304"/>
    <lineage>
        <taxon>Bacteria</taxon>
        <taxon>Pseudomonadati</taxon>
        <taxon>Pseudomonadota</taxon>
        <taxon>Betaproteobacteria</taxon>
        <taxon>Burkholderiales</taxon>
        <taxon>Sphaerotilaceae</taxon>
        <taxon>Roseateles</taxon>
    </lineage>
</organism>
<comment type="similarity">
    <text evidence="3">Belongs to the SmpB family.</text>
</comment>
<keyword evidence="1 3" id="KW-0963">Cytoplasm</keyword>
<dbReference type="RefSeq" id="WP_132570045.1">
    <property type="nucleotide sequence ID" value="NZ_CBCSGL010000002.1"/>
</dbReference>
<dbReference type="HAMAP" id="MF_00023">
    <property type="entry name" value="SmpB"/>
    <property type="match status" value="1"/>
</dbReference>
<dbReference type="InterPro" id="IPR023620">
    <property type="entry name" value="SmpB"/>
</dbReference>
<dbReference type="PANTHER" id="PTHR30308:SF2">
    <property type="entry name" value="SSRA-BINDING PROTEIN"/>
    <property type="match status" value="1"/>
</dbReference>
<protein>
    <recommendedName>
        <fullName evidence="3">SsrA-binding protein</fullName>
    </recommendedName>
    <alternativeName>
        <fullName evidence="3">Small protein B</fullName>
    </alternativeName>
</protein>
<dbReference type="OrthoDB" id="9805462at2"/>
<reference evidence="5 6" key="1">
    <citation type="submission" date="2019-03" db="EMBL/GenBank/DDBJ databases">
        <title>Genomic Encyclopedia of Type Strains, Phase IV (KMG-IV): sequencing the most valuable type-strain genomes for metagenomic binning, comparative biology and taxonomic classification.</title>
        <authorList>
            <person name="Goeker M."/>
        </authorList>
    </citation>
    <scope>NUCLEOTIDE SEQUENCE [LARGE SCALE GENOMIC DNA]</scope>
    <source>
        <strain evidence="5 6">DSM 654</strain>
    </source>
</reference>
<dbReference type="AlphaFoldDB" id="A0A4R3VID0"/>
<dbReference type="SUPFAM" id="SSF74982">
    <property type="entry name" value="Small protein B (SmpB)"/>
    <property type="match status" value="1"/>
</dbReference>
<evidence type="ECO:0000256" key="4">
    <source>
        <dbReference type="SAM" id="MobiDB-lite"/>
    </source>
</evidence>
<dbReference type="Pfam" id="PF01668">
    <property type="entry name" value="SmpB"/>
    <property type="match status" value="1"/>
</dbReference>
<evidence type="ECO:0000313" key="6">
    <source>
        <dbReference type="Proteomes" id="UP000295110"/>
    </source>
</evidence>
<dbReference type="EMBL" id="SMBU01000003">
    <property type="protein sequence ID" value="TCV03554.1"/>
    <property type="molecule type" value="Genomic_DNA"/>
</dbReference>
<keyword evidence="2 3" id="KW-0694">RNA-binding</keyword>
<dbReference type="InterPro" id="IPR020081">
    <property type="entry name" value="SsrA-bd_prot_CS"/>
</dbReference>
<evidence type="ECO:0000256" key="3">
    <source>
        <dbReference type="HAMAP-Rule" id="MF_00023"/>
    </source>
</evidence>
<gene>
    <name evidence="3" type="primary">smpB</name>
    <name evidence="5" type="ORF">EV671_1003209</name>
</gene>
<dbReference type="GO" id="GO:0070929">
    <property type="term" value="P:trans-translation"/>
    <property type="evidence" value="ECO:0007669"/>
    <property type="project" value="UniProtKB-UniRule"/>
</dbReference>
<feature type="compositionally biased region" description="Basic and acidic residues" evidence="4">
    <location>
        <begin position="123"/>
        <end position="142"/>
    </location>
</feature>
<keyword evidence="6" id="KW-1185">Reference proteome</keyword>
<dbReference type="InterPro" id="IPR000037">
    <property type="entry name" value="SsrA-bd_prot"/>
</dbReference>
<feature type="region of interest" description="Disordered" evidence="4">
    <location>
        <begin position="119"/>
        <end position="153"/>
    </location>
</feature>
<dbReference type="CDD" id="cd09294">
    <property type="entry name" value="SmpB"/>
    <property type="match status" value="1"/>
</dbReference>
<comment type="function">
    <text evidence="3">Required for rescue of stalled ribosomes mediated by trans-translation. Binds to transfer-messenger RNA (tmRNA), required for stable association of tmRNA with ribosomes. tmRNA and SmpB together mimic tRNA shape, replacing the anticodon stem-loop with SmpB. tmRNA is encoded by the ssrA gene; the 2 termini fold to resemble tRNA(Ala) and it encodes a 'tag peptide', a short internal open reading frame. During trans-translation Ala-aminoacylated tmRNA acts like a tRNA, entering the A-site of stalled ribosomes, displacing the stalled mRNA. The ribosome then switches to translate the ORF on the tmRNA; the nascent peptide is terminated with the 'tag peptide' encoded by the tmRNA and targeted for degradation. The ribosome is freed to recommence translation, which seems to be the essential function of trans-translation.</text>
</comment>
<dbReference type="Proteomes" id="UP000295110">
    <property type="component" value="Unassembled WGS sequence"/>
</dbReference>